<dbReference type="InterPro" id="IPR023584">
    <property type="entry name" value="Ribosome_recyc_fac_dom"/>
</dbReference>
<comment type="subcellular location">
    <subcellularLocation>
        <location evidence="1 6">Cytoplasm</location>
    </subcellularLocation>
</comment>
<dbReference type="FunFam" id="1.10.132.20:FF:000001">
    <property type="entry name" value="Ribosome-recycling factor"/>
    <property type="match status" value="1"/>
</dbReference>
<feature type="domain" description="Ribosome recycling factor" evidence="8">
    <location>
        <begin position="23"/>
        <end position="185"/>
    </location>
</feature>
<comment type="caution">
    <text evidence="9">The sequence shown here is derived from an EMBL/GenBank/DDBJ whole genome shotgun (WGS) entry which is preliminary data.</text>
</comment>
<dbReference type="AlphaFoldDB" id="A0A0C1GZ69"/>
<dbReference type="NCBIfam" id="TIGR00496">
    <property type="entry name" value="frr"/>
    <property type="match status" value="1"/>
</dbReference>
<dbReference type="EMBL" id="JSAN01000133">
    <property type="protein sequence ID" value="KIC70884.1"/>
    <property type="molecule type" value="Genomic_DNA"/>
</dbReference>
<dbReference type="GO" id="GO:0006415">
    <property type="term" value="P:translational termination"/>
    <property type="evidence" value="ECO:0007669"/>
    <property type="project" value="UniProtKB-UniRule"/>
</dbReference>
<dbReference type="GO" id="GO:0043023">
    <property type="term" value="F:ribosomal large subunit binding"/>
    <property type="evidence" value="ECO:0007669"/>
    <property type="project" value="TreeGrafter"/>
</dbReference>
<evidence type="ECO:0000256" key="4">
    <source>
        <dbReference type="ARBA" id="ARBA00022917"/>
    </source>
</evidence>
<sequence>MIGVNMSIVDQTKTKMITAIEHLKNDLKNIRTGRANPGMVEHVMIEVYGSPMRLKDVASISAPEARQLLITPFDPQNAGSIGKGIEKANLGLMPIVDAHSVRIKIPPMTEEIRKKMAKICHEEKEKTKVSIRNIRRDANELARKQKSEGIIAEDVLKKLEKNIQELTDKFCKEADEIAEKKEKEISTI</sequence>
<accession>A0A0C1GZ69</accession>
<dbReference type="PATRIC" id="fig|362787.3.peg.1954"/>
<dbReference type="InterPro" id="IPR036191">
    <property type="entry name" value="RRF_sf"/>
</dbReference>
<dbReference type="SUPFAM" id="SSF55194">
    <property type="entry name" value="Ribosome recycling factor, RRF"/>
    <property type="match status" value="1"/>
</dbReference>
<dbReference type="Gene3D" id="3.30.1360.40">
    <property type="match status" value="1"/>
</dbReference>
<keyword evidence="4 6" id="KW-0648">Protein biosynthesis</keyword>
<feature type="coiled-coil region" evidence="7">
    <location>
        <begin position="124"/>
        <end position="169"/>
    </location>
</feature>
<evidence type="ECO:0000256" key="1">
    <source>
        <dbReference type="ARBA" id="ARBA00004496"/>
    </source>
</evidence>
<dbReference type="Gene3D" id="1.10.132.20">
    <property type="entry name" value="Ribosome-recycling factor"/>
    <property type="match status" value="1"/>
</dbReference>
<dbReference type="PANTHER" id="PTHR20982">
    <property type="entry name" value="RIBOSOME RECYCLING FACTOR"/>
    <property type="match status" value="1"/>
</dbReference>
<dbReference type="FunFam" id="3.30.1360.40:FF:000001">
    <property type="entry name" value="Ribosome-recycling factor"/>
    <property type="match status" value="1"/>
</dbReference>
<dbReference type="PANTHER" id="PTHR20982:SF3">
    <property type="entry name" value="MITOCHONDRIAL RIBOSOME RECYCLING FACTOR PSEUDO 1"/>
    <property type="match status" value="1"/>
</dbReference>
<reference evidence="9 10" key="1">
    <citation type="journal article" date="2014" name="Mol. Biol. Evol.">
        <title>Massive expansion of Ubiquitination-related gene families within the Chlamydiae.</title>
        <authorList>
            <person name="Domman D."/>
            <person name="Collingro A."/>
            <person name="Lagkouvardos I."/>
            <person name="Gehre L."/>
            <person name="Weinmaier T."/>
            <person name="Rattei T."/>
            <person name="Subtil A."/>
            <person name="Horn M."/>
        </authorList>
    </citation>
    <scope>NUCLEOTIDE SEQUENCE [LARGE SCALE GENOMIC DNA]</scope>
    <source>
        <strain evidence="9 10">EI2</strain>
    </source>
</reference>
<comment type="function">
    <text evidence="5 6">Responsible for the release of ribosomes from messenger RNA at the termination of protein biosynthesis. May increase the efficiency of translation by recycling ribosomes from one round of translation to another.</text>
</comment>
<evidence type="ECO:0000256" key="5">
    <source>
        <dbReference type="ARBA" id="ARBA00025050"/>
    </source>
</evidence>
<dbReference type="InterPro" id="IPR002661">
    <property type="entry name" value="Ribosome_recyc_fac"/>
</dbReference>
<evidence type="ECO:0000256" key="7">
    <source>
        <dbReference type="SAM" id="Coils"/>
    </source>
</evidence>
<dbReference type="Pfam" id="PF01765">
    <property type="entry name" value="RRF"/>
    <property type="match status" value="1"/>
</dbReference>
<evidence type="ECO:0000259" key="8">
    <source>
        <dbReference type="Pfam" id="PF01765"/>
    </source>
</evidence>
<dbReference type="Proteomes" id="UP000031465">
    <property type="component" value="Unassembled WGS sequence"/>
</dbReference>
<evidence type="ECO:0000313" key="10">
    <source>
        <dbReference type="Proteomes" id="UP000031465"/>
    </source>
</evidence>
<dbReference type="HAMAP" id="MF_00040">
    <property type="entry name" value="RRF"/>
    <property type="match status" value="1"/>
</dbReference>
<evidence type="ECO:0000256" key="2">
    <source>
        <dbReference type="ARBA" id="ARBA00005912"/>
    </source>
</evidence>
<dbReference type="GO" id="GO:0005737">
    <property type="term" value="C:cytoplasm"/>
    <property type="evidence" value="ECO:0007669"/>
    <property type="project" value="UniProtKB-SubCell"/>
</dbReference>
<protein>
    <recommendedName>
        <fullName evidence="6">Ribosome-recycling factor</fullName>
        <shortName evidence="6">RRF</shortName>
    </recommendedName>
    <alternativeName>
        <fullName evidence="6">Ribosome-releasing factor</fullName>
    </alternativeName>
</protein>
<evidence type="ECO:0000313" key="9">
    <source>
        <dbReference type="EMBL" id="KIC70884.1"/>
    </source>
</evidence>
<dbReference type="CDD" id="cd00520">
    <property type="entry name" value="RRF"/>
    <property type="match status" value="1"/>
</dbReference>
<evidence type="ECO:0000256" key="6">
    <source>
        <dbReference type="HAMAP-Rule" id="MF_00040"/>
    </source>
</evidence>
<proteinExistence type="inferred from homology"/>
<evidence type="ECO:0000256" key="3">
    <source>
        <dbReference type="ARBA" id="ARBA00022490"/>
    </source>
</evidence>
<name>A0A0C1GZ69_9BACT</name>
<keyword evidence="7" id="KW-0175">Coiled coil</keyword>
<keyword evidence="3 6" id="KW-0963">Cytoplasm</keyword>
<comment type="similarity">
    <text evidence="2 6">Belongs to the RRF family.</text>
</comment>
<gene>
    <name evidence="6 9" type="primary">frr</name>
    <name evidence="9" type="ORF">DB44_FL00440</name>
</gene>
<organism evidence="9 10">
    <name type="scientific">Candidatus Protochlamydia amoebophila</name>
    <dbReference type="NCBI Taxonomy" id="362787"/>
    <lineage>
        <taxon>Bacteria</taxon>
        <taxon>Pseudomonadati</taxon>
        <taxon>Chlamydiota</taxon>
        <taxon>Chlamydiia</taxon>
        <taxon>Parachlamydiales</taxon>
        <taxon>Parachlamydiaceae</taxon>
        <taxon>Candidatus Protochlamydia</taxon>
    </lineage>
</organism>